<feature type="region of interest" description="Disordered" evidence="1">
    <location>
        <begin position="157"/>
        <end position="223"/>
    </location>
</feature>
<dbReference type="AlphaFoldDB" id="A0A239INC2"/>
<gene>
    <name evidence="2" type="ORF">SAMN05216276_102025</name>
</gene>
<protein>
    <submittedName>
        <fullName evidence="2">Uncharacterized protein</fullName>
    </submittedName>
</protein>
<accession>A0A239INC2</accession>
<reference evidence="2 3" key="1">
    <citation type="submission" date="2017-06" db="EMBL/GenBank/DDBJ databases">
        <authorList>
            <person name="Kim H.J."/>
            <person name="Triplett B.A."/>
        </authorList>
    </citation>
    <scope>NUCLEOTIDE SEQUENCE [LARGE SCALE GENOMIC DNA]</scope>
    <source>
        <strain evidence="2 3">CGMCC 4.2132</strain>
    </source>
</reference>
<feature type="compositionally biased region" description="Low complexity" evidence="1">
    <location>
        <begin position="205"/>
        <end position="223"/>
    </location>
</feature>
<proteinExistence type="predicted"/>
<evidence type="ECO:0000313" key="3">
    <source>
        <dbReference type="Proteomes" id="UP000198282"/>
    </source>
</evidence>
<sequence>MAVGRGTGAVLVAGGFEGLGTVGREVVGLAVAVGLGTGFCVVLGGGEAGSGGSDVGGALGGGGSVALGAVVGGVSFSGVAVGSAALGGASVSREGSEVGLTLVGGLARDTFGAAIDLAFLDGAAMDLAFGGGAAMDLAFLGGAATDRTFLGGAATSSGWTSVSGGGSRGGVTTLSEGALRTGGEESSRARSRAAGAGGTDPPPSASAGSGSTDGGSTSCDIGGTAATPGSAMAAHGWAMIAPVVAETAASRSPETRVTRRGELRGGIDGSSWIRIYGVGAGPERGFQPAAVNSGVPGRATCGTVAERGSGMLTQSPRPAPRMSGFQVMSRLMAYGLE</sequence>
<evidence type="ECO:0000256" key="1">
    <source>
        <dbReference type="SAM" id="MobiDB-lite"/>
    </source>
</evidence>
<name>A0A239INC2_9ACTN</name>
<keyword evidence="3" id="KW-1185">Reference proteome</keyword>
<dbReference type="EMBL" id="FZOD01000020">
    <property type="protein sequence ID" value="SNS94728.1"/>
    <property type="molecule type" value="Genomic_DNA"/>
</dbReference>
<organism evidence="2 3">
    <name type="scientific">Streptosporangium subroseum</name>
    <dbReference type="NCBI Taxonomy" id="106412"/>
    <lineage>
        <taxon>Bacteria</taxon>
        <taxon>Bacillati</taxon>
        <taxon>Actinomycetota</taxon>
        <taxon>Actinomycetes</taxon>
        <taxon>Streptosporangiales</taxon>
        <taxon>Streptosporangiaceae</taxon>
        <taxon>Streptosporangium</taxon>
    </lineage>
</organism>
<evidence type="ECO:0000313" key="2">
    <source>
        <dbReference type="EMBL" id="SNS94728.1"/>
    </source>
</evidence>
<dbReference type="Proteomes" id="UP000198282">
    <property type="component" value="Unassembled WGS sequence"/>
</dbReference>